<protein>
    <submittedName>
        <fullName evidence="2">Uncharacterized protein</fullName>
    </submittedName>
</protein>
<organism evidence="2 3">
    <name type="scientific">Chenopodium quinoa</name>
    <name type="common">Quinoa</name>
    <dbReference type="NCBI Taxonomy" id="63459"/>
    <lineage>
        <taxon>Eukaryota</taxon>
        <taxon>Viridiplantae</taxon>
        <taxon>Streptophyta</taxon>
        <taxon>Embryophyta</taxon>
        <taxon>Tracheophyta</taxon>
        <taxon>Spermatophyta</taxon>
        <taxon>Magnoliopsida</taxon>
        <taxon>eudicotyledons</taxon>
        <taxon>Gunneridae</taxon>
        <taxon>Pentapetalae</taxon>
        <taxon>Caryophyllales</taxon>
        <taxon>Chenopodiaceae</taxon>
        <taxon>Chenopodioideae</taxon>
        <taxon>Atripliceae</taxon>
        <taxon>Chenopodium</taxon>
    </lineage>
</organism>
<feature type="region of interest" description="Disordered" evidence="1">
    <location>
        <begin position="22"/>
        <end position="77"/>
    </location>
</feature>
<evidence type="ECO:0000313" key="2">
    <source>
        <dbReference type="EnsemblPlants" id="AUR62004288-RA:cds"/>
    </source>
</evidence>
<dbReference type="EnsemblPlants" id="AUR62004288-RA">
    <property type="protein sequence ID" value="AUR62004288-RA:cds"/>
    <property type="gene ID" value="AUR62004288"/>
</dbReference>
<name>A0A803KZ29_CHEQI</name>
<feature type="compositionally biased region" description="Acidic residues" evidence="1">
    <location>
        <begin position="120"/>
        <end position="131"/>
    </location>
</feature>
<sequence length="202" mass="22882">MSWGESEFTVAEMVVEEEELPCCMGDSGDEEGKNWDDVGVDGASDSEVGSKEDKHNIGSEEGTEQQSPISVLNSPFRDEVSEEELPLSFDQKMANMERTKQRLLQSIQWFEDLAGVHDDGETDSEEEEEQPVEVKSKANSSRGFCWFKRGSESLMEKKECMRKLGEWNKFEEEKTELGVELEDEVLSDLLDEVLNDFCGSNE</sequence>
<dbReference type="PANTHER" id="PTHR33623:SF4">
    <property type="entry name" value="DUF4378 DOMAIN-CONTAINING PROTEIN"/>
    <property type="match status" value="1"/>
</dbReference>
<keyword evidence="3" id="KW-1185">Reference proteome</keyword>
<feature type="compositionally biased region" description="Polar residues" evidence="1">
    <location>
        <begin position="64"/>
        <end position="73"/>
    </location>
</feature>
<dbReference type="Gramene" id="AUR62004288-RA">
    <property type="protein sequence ID" value="AUR62004288-RA:cds"/>
    <property type="gene ID" value="AUR62004288"/>
</dbReference>
<reference evidence="2" key="2">
    <citation type="submission" date="2021-03" db="UniProtKB">
        <authorList>
            <consortium name="EnsemblPlants"/>
        </authorList>
    </citation>
    <scope>IDENTIFICATION</scope>
</reference>
<dbReference type="PANTHER" id="PTHR33623">
    <property type="entry name" value="OS04G0572500 PROTEIN"/>
    <property type="match status" value="1"/>
</dbReference>
<proteinExistence type="predicted"/>
<feature type="region of interest" description="Disordered" evidence="1">
    <location>
        <begin position="117"/>
        <end position="136"/>
    </location>
</feature>
<evidence type="ECO:0000256" key="1">
    <source>
        <dbReference type="SAM" id="MobiDB-lite"/>
    </source>
</evidence>
<feature type="compositionally biased region" description="Basic and acidic residues" evidence="1">
    <location>
        <begin position="48"/>
        <end position="58"/>
    </location>
</feature>
<evidence type="ECO:0000313" key="3">
    <source>
        <dbReference type="Proteomes" id="UP000596660"/>
    </source>
</evidence>
<reference evidence="2" key="1">
    <citation type="journal article" date="2017" name="Nature">
        <title>The genome of Chenopodium quinoa.</title>
        <authorList>
            <person name="Jarvis D.E."/>
            <person name="Ho Y.S."/>
            <person name="Lightfoot D.J."/>
            <person name="Schmoeckel S.M."/>
            <person name="Li B."/>
            <person name="Borm T.J.A."/>
            <person name="Ohyanagi H."/>
            <person name="Mineta K."/>
            <person name="Michell C.T."/>
            <person name="Saber N."/>
            <person name="Kharbatia N.M."/>
            <person name="Rupper R.R."/>
            <person name="Sharp A.R."/>
            <person name="Dally N."/>
            <person name="Boughton B.A."/>
            <person name="Woo Y.H."/>
            <person name="Gao G."/>
            <person name="Schijlen E.G.W.M."/>
            <person name="Guo X."/>
            <person name="Momin A.A."/>
            <person name="Negrao S."/>
            <person name="Al-Babili S."/>
            <person name="Gehring C."/>
            <person name="Roessner U."/>
            <person name="Jung C."/>
            <person name="Murphy K."/>
            <person name="Arold S.T."/>
            <person name="Gojobori T."/>
            <person name="van der Linden C.G."/>
            <person name="van Loo E.N."/>
            <person name="Jellen E.N."/>
            <person name="Maughan P.J."/>
            <person name="Tester M."/>
        </authorList>
    </citation>
    <scope>NUCLEOTIDE SEQUENCE [LARGE SCALE GENOMIC DNA]</scope>
    <source>
        <strain evidence="2">cv. PI 614886</strain>
    </source>
</reference>
<dbReference type="AlphaFoldDB" id="A0A803KZ29"/>
<dbReference type="Proteomes" id="UP000596660">
    <property type="component" value="Unplaced"/>
</dbReference>
<accession>A0A803KZ29</accession>